<dbReference type="AlphaFoldDB" id="A0A1H6ZRL1"/>
<dbReference type="PROSITE" id="PS00166">
    <property type="entry name" value="ENOYL_COA_HYDRATASE"/>
    <property type="match status" value="1"/>
</dbReference>
<dbReference type="STRING" id="1416801.SAMN05192553_104400"/>
<dbReference type="EMBL" id="FNZH01000004">
    <property type="protein sequence ID" value="SEJ51415.1"/>
    <property type="molecule type" value="Genomic_DNA"/>
</dbReference>
<dbReference type="PANTHER" id="PTHR11941:SF54">
    <property type="entry name" value="ENOYL-COA HYDRATASE, MITOCHONDRIAL"/>
    <property type="match status" value="1"/>
</dbReference>
<dbReference type="RefSeq" id="WP_092175873.1">
    <property type="nucleotide sequence ID" value="NZ_FNZH01000004.1"/>
</dbReference>
<sequence length="238" mass="26325">MSEAYIEHYTEGTTLFIVLNRPEKYNCFGMLELEAVEQLLMDAETDSEIRAVAFQGKGEKAFSTGANLGEFKALDDQGIADWIRKGHVVFNYLACFPKPTVALLQGYVLGGGLELALACDFRLARETVVMGCPELRHGWLPGWGGMHRLQRCIGDAAARELVFLSENLDAAAALRLGLVHRVFGKVEWEPECSAWLEKLALADPEAVKMAKAAFSKDSQTDATAISEDVQRTLRLRTK</sequence>
<name>A0A1H6ZRL1_9BACT</name>
<protein>
    <submittedName>
        <fullName evidence="3">3-hydroxypropionyl-coenzyme A dehydratase</fullName>
    </submittedName>
</protein>
<reference evidence="4" key="1">
    <citation type="submission" date="2016-10" db="EMBL/GenBank/DDBJ databases">
        <authorList>
            <person name="Varghese N."/>
            <person name="Submissions S."/>
        </authorList>
    </citation>
    <scope>NUCLEOTIDE SEQUENCE [LARGE SCALE GENOMIC DNA]</scope>
    <source>
        <strain evidence="4">IBRC-M 10761</strain>
    </source>
</reference>
<dbReference type="OrthoDB" id="9775794at2"/>
<evidence type="ECO:0000256" key="2">
    <source>
        <dbReference type="RuleBase" id="RU003707"/>
    </source>
</evidence>
<dbReference type="Pfam" id="PF00378">
    <property type="entry name" value="ECH_1"/>
    <property type="match status" value="1"/>
</dbReference>
<dbReference type="SUPFAM" id="SSF52096">
    <property type="entry name" value="ClpP/crotonase"/>
    <property type="match status" value="1"/>
</dbReference>
<dbReference type="PANTHER" id="PTHR11941">
    <property type="entry name" value="ENOYL-COA HYDRATASE-RELATED"/>
    <property type="match status" value="1"/>
</dbReference>
<dbReference type="CDD" id="cd06558">
    <property type="entry name" value="crotonase-like"/>
    <property type="match status" value="1"/>
</dbReference>
<comment type="similarity">
    <text evidence="1 2">Belongs to the enoyl-CoA hydratase/isomerase family.</text>
</comment>
<dbReference type="GO" id="GO:0006635">
    <property type="term" value="P:fatty acid beta-oxidation"/>
    <property type="evidence" value="ECO:0007669"/>
    <property type="project" value="TreeGrafter"/>
</dbReference>
<dbReference type="InterPro" id="IPR001753">
    <property type="entry name" value="Enoyl-CoA_hydra/iso"/>
</dbReference>
<gene>
    <name evidence="3" type="ORF">SAMN05192553_104400</name>
</gene>
<evidence type="ECO:0000313" key="3">
    <source>
        <dbReference type="EMBL" id="SEJ51415.1"/>
    </source>
</evidence>
<dbReference type="InterPro" id="IPR018376">
    <property type="entry name" value="Enoyl-CoA_hyd/isom_CS"/>
</dbReference>
<evidence type="ECO:0000256" key="1">
    <source>
        <dbReference type="ARBA" id="ARBA00005254"/>
    </source>
</evidence>
<organism evidence="3 4">
    <name type="scientific">Cyclobacterium xiamenense</name>
    <dbReference type="NCBI Taxonomy" id="1297121"/>
    <lineage>
        <taxon>Bacteria</taxon>
        <taxon>Pseudomonadati</taxon>
        <taxon>Bacteroidota</taxon>
        <taxon>Cytophagia</taxon>
        <taxon>Cytophagales</taxon>
        <taxon>Cyclobacteriaceae</taxon>
        <taxon>Cyclobacterium</taxon>
    </lineage>
</organism>
<keyword evidence="4" id="KW-1185">Reference proteome</keyword>
<evidence type="ECO:0000313" key="4">
    <source>
        <dbReference type="Proteomes" id="UP000199403"/>
    </source>
</evidence>
<dbReference type="GO" id="GO:0003824">
    <property type="term" value="F:catalytic activity"/>
    <property type="evidence" value="ECO:0007669"/>
    <property type="project" value="InterPro"/>
</dbReference>
<dbReference type="Proteomes" id="UP000199403">
    <property type="component" value="Unassembled WGS sequence"/>
</dbReference>
<dbReference type="InterPro" id="IPR029045">
    <property type="entry name" value="ClpP/crotonase-like_dom_sf"/>
</dbReference>
<dbReference type="Gene3D" id="3.90.226.10">
    <property type="entry name" value="2-enoyl-CoA Hydratase, Chain A, domain 1"/>
    <property type="match status" value="1"/>
</dbReference>
<proteinExistence type="inferred from homology"/>
<accession>A0A1H6ZRL1</accession>